<evidence type="ECO:0000256" key="1">
    <source>
        <dbReference type="SAM" id="MobiDB-lite"/>
    </source>
</evidence>
<keyword evidence="3" id="KW-1185">Reference proteome</keyword>
<protein>
    <submittedName>
        <fullName evidence="2">Uncharacterized protein</fullName>
    </submittedName>
</protein>
<proteinExistence type="predicted"/>
<dbReference type="GeneID" id="94293157"/>
<dbReference type="KEGG" id="phet:94293157"/>
<feature type="compositionally biased region" description="Gly residues" evidence="1">
    <location>
        <begin position="242"/>
        <end position="252"/>
    </location>
</feature>
<organism evidence="2 3">
    <name type="scientific">Porcisia hertigi</name>
    <dbReference type="NCBI Taxonomy" id="2761500"/>
    <lineage>
        <taxon>Eukaryota</taxon>
        <taxon>Discoba</taxon>
        <taxon>Euglenozoa</taxon>
        <taxon>Kinetoplastea</taxon>
        <taxon>Metakinetoplastina</taxon>
        <taxon>Trypanosomatida</taxon>
        <taxon>Trypanosomatidae</taxon>
        <taxon>Leishmaniinae</taxon>
        <taxon>Porcisia</taxon>
    </lineage>
</organism>
<dbReference type="Proteomes" id="UP000674318">
    <property type="component" value="Chromosome 6"/>
</dbReference>
<gene>
    <name evidence="2" type="ORF">JKF63_07139</name>
</gene>
<evidence type="ECO:0000313" key="2">
    <source>
        <dbReference type="EMBL" id="KAG5511197.1"/>
    </source>
</evidence>
<feature type="region of interest" description="Disordered" evidence="1">
    <location>
        <begin position="30"/>
        <end position="63"/>
    </location>
</feature>
<dbReference type="EMBL" id="JAFJZO010000006">
    <property type="protein sequence ID" value="KAG5511197.1"/>
    <property type="molecule type" value="Genomic_DNA"/>
</dbReference>
<dbReference type="OrthoDB" id="267952at2759"/>
<accession>A0A836LKE8</accession>
<evidence type="ECO:0000313" key="3">
    <source>
        <dbReference type="Proteomes" id="UP000674318"/>
    </source>
</evidence>
<reference evidence="2 3" key="1">
    <citation type="submission" date="2021-02" db="EMBL/GenBank/DDBJ databases">
        <title>Porcisia hertigi Genome sequencing and assembly.</title>
        <authorList>
            <person name="Almutairi H."/>
            <person name="Gatherer D."/>
        </authorList>
    </citation>
    <scope>NUCLEOTIDE SEQUENCE [LARGE SCALE GENOMIC DNA]</scope>
    <source>
        <strain evidence="2 3">C119</strain>
    </source>
</reference>
<comment type="caution">
    <text evidence="2">The sequence shown here is derived from an EMBL/GenBank/DDBJ whole genome shotgun (WGS) entry which is preliminary data.</text>
</comment>
<feature type="compositionally biased region" description="Basic and acidic residues" evidence="1">
    <location>
        <begin position="33"/>
        <end position="50"/>
    </location>
</feature>
<dbReference type="AlphaFoldDB" id="A0A836LKE8"/>
<name>A0A836LKE8_9TRYP</name>
<sequence length="404" mass="42115">MIRVFAKTIVPAMDIVELQGKVVITEDALSAARDAKERRRASRREPHPNREANSGTAVGEDAAGMASDTASLSCASSSSCSSFEYSSSSSRAFDEHEDNRGDGATADNSEGAEYRVCHLASRAGGDQRCAVARSTSATAPAPFGTSSSAQSLSAGRRAAAAVVEVPLGHVEQDHLSEKRCSLCIDTLRIHGSRSDFKRPWLVLRECTPARFRKLCRQIARKPVPHDDAPLAPAVLTTDGDDGGGGGNDGGDGVSVAEPADGSPSSSSSLEATVLFSEWLRQHPDALSLNSLFLDDLTCGGEGDGSSGGQTTAGPACSASKLGSAEGTVKAVGSHKRLREAEMVEGTAQGCYSSSRRSGSGASFVASEAQSTATATVYKNYELVGVVRGSVLFNSKPARVFHSRR</sequence>
<dbReference type="RefSeq" id="XP_067759518.1">
    <property type="nucleotide sequence ID" value="XM_067903080.1"/>
</dbReference>
<feature type="region of interest" description="Disordered" evidence="1">
    <location>
        <begin position="226"/>
        <end position="267"/>
    </location>
</feature>